<dbReference type="InterPro" id="IPR033116">
    <property type="entry name" value="TRYPSIN_SER"/>
</dbReference>
<dbReference type="Gene3D" id="3.30.300.50">
    <property type="match status" value="1"/>
</dbReference>
<keyword evidence="5" id="KW-1185">Reference proteome</keyword>
<dbReference type="PROSITE" id="PS00135">
    <property type="entry name" value="TRYPSIN_SER"/>
    <property type="match status" value="1"/>
</dbReference>
<feature type="signal peptide" evidence="2">
    <location>
        <begin position="1"/>
        <end position="26"/>
    </location>
</feature>
<evidence type="ECO:0000313" key="4">
    <source>
        <dbReference type="EMBL" id="NJP33265.1"/>
    </source>
</evidence>
<dbReference type="InterPro" id="IPR035070">
    <property type="entry name" value="Streptogrisin_prodomain"/>
</dbReference>
<gene>
    <name evidence="4" type="ORF">HCJ94_15025</name>
</gene>
<dbReference type="Proteomes" id="UP000783871">
    <property type="component" value="Unassembled WGS sequence"/>
</dbReference>
<sequence>MRTRTRIAVAGLAAACTIGAAAVALAPRDEAGRAPAAPVGAAEDPGVDDGSGPSTGTDEATGDTPPSPEESRAAAGDGSAARAPVAPASVAYLRDRYRVSATEATRRLALQNRSASLAERLADRFPDTYGGMWLDQAGGGLLTIAATDTAPVRAALSDDPDRTRIRLVPVRVPLARLTAAASRLATALDGAAGTDVVVNQPANEVIVLTGDRIAADDPRLGDALADAGVAARAQARGAGTSVSKACDPRYCAQAPMRGGIRLDVPRDDGTVGGCTTGFNIVGRGAVSYVLTAGHCVVGGRHQHVDLTWHQYLGPKVRVGIESTTPVLAENAFPYDYAIMPYVSNAIERWAYPRTPGDQPSLVNYWCVPDNPRCTSSRDVRITGLVPASAVQVGWVVCATGSGYTPKPGEQYVDSGAGAGYLPGTRCGEVTDKTSGGIGVRICARPGDSGGPLFTESDGKAIGILSHGDPGSGPCTNPNERNVYAPVSTILDRANARTGGSLSLTLATRGPMLVRPAQR</sequence>
<evidence type="ECO:0000256" key="2">
    <source>
        <dbReference type="SAM" id="SignalP"/>
    </source>
</evidence>
<feature type="compositionally biased region" description="Low complexity" evidence="1">
    <location>
        <begin position="73"/>
        <end position="82"/>
    </location>
</feature>
<proteinExistence type="predicted"/>
<dbReference type="RefSeq" id="WP_168001635.1">
    <property type="nucleotide sequence ID" value="NZ_JAATEO010000014.1"/>
</dbReference>
<dbReference type="InterPro" id="IPR043504">
    <property type="entry name" value="Peptidase_S1_PA_chymotrypsin"/>
</dbReference>
<name>A0ABX0Z5Y3_9ACTN</name>
<evidence type="ECO:0000313" key="5">
    <source>
        <dbReference type="Proteomes" id="UP000783871"/>
    </source>
</evidence>
<accession>A0ABX0Z5Y3</accession>
<organism evidence="4 5">
    <name type="scientific">Micromonospora thermarum</name>
    <dbReference type="NCBI Taxonomy" id="2720024"/>
    <lineage>
        <taxon>Bacteria</taxon>
        <taxon>Bacillati</taxon>
        <taxon>Actinomycetota</taxon>
        <taxon>Actinomycetes</taxon>
        <taxon>Micromonosporales</taxon>
        <taxon>Micromonosporaceae</taxon>
        <taxon>Micromonospora</taxon>
    </lineage>
</organism>
<dbReference type="InterPro" id="IPR001254">
    <property type="entry name" value="Trypsin_dom"/>
</dbReference>
<feature type="region of interest" description="Disordered" evidence="1">
    <location>
        <begin position="29"/>
        <end position="82"/>
    </location>
</feature>
<evidence type="ECO:0000259" key="3">
    <source>
        <dbReference type="Pfam" id="PF00089"/>
    </source>
</evidence>
<evidence type="ECO:0000256" key="1">
    <source>
        <dbReference type="SAM" id="MobiDB-lite"/>
    </source>
</evidence>
<dbReference type="InterPro" id="IPR018114">
    <property type="entry name" value="TRYPSIN_HIS"/>
</dbReference>
<feature type="domain" description="Peptidase S1" evidence="3">
    <location>
        <begin position="287"/>
        <end position="491"/>
    </location>
</feature>
<dbReference type="Pfam" id="PF00089">
    <property type="entry name" value="Trypsin"/>
    <property type="match status" value="1"/>
</dbReference>
<feature type="chain" id="PRO_5045382040" evidence="2">
    <location>
        <begin position="27"/>
        <end position="518"/>
    </location>
</feature>
<dbReference type="PROSITE" id="PS00134">
    <property type="entry name" value="TRYPSIN_HIS"/>
    <property type="match status" value="1"/>
</dbReference>
<comment type="caution">
    <text evidence="4">The sequence shown here is derived from an EMBL/GenBank/DDBJ whole genome shotgun (WGS) entry which is preliminary data.</text>
</comment>
<dbReference type="EMBL" id="JAATEO010000014">
    <property type="protein sequence ID" value="NJP33265.1"/>
    <property type="molecule type" value="Genomic_DNA"/>
</dbReference>
<feature type="compositionally biased region" description="Low complexity" evidence="1">
    <location>
        <begin position="33"/>
        <end position="44"/>
    </location>
</feature>
<dbReference type="Gene3D" id="2.40.10.10">
    <property type="entry name" value="Trypsin-like serine proteases"/>
    <property type="match status" value="2"/>
</dbReference>
<protein>
    <submittedName>
        <fullName evidence="4">S1 family peptidase</fullName>
    </submittedName>
</protein>
<dbReference type="SUPFAM" id="SSF50494">
    <property type="entry name" value="Trypsin-like serine proteases"/>
    <property type="match status" value="1"/>
</dbReference>
<keyword evidence="2" id="KW-0732">Signal</keyword>
<reference evidence="4 5" key="1">
    <citation type="submission" date="2020-03" db="EMBL/GenBank/DDBJ databases">
        <title>WGS of actinomycetes isolated from Thailand.</title>
        <authorList>
            <person name="Thawai C."/>
        </authorList>
    </citation>
    <scope>NUCLEOTIDE SEQUENCE [LARGE SCALE GENOMIC DNA]</scope>
    <source>
        <strain evidence="4 5">HSS6-12</strain>
    </source>
</reference>
<dbReference type="InterPro" id="IPR009003">
    <property type="entry name" value="Peptidase_S1_PA"/>
</dbReference>